<dbReference type="InterPro" id="IPR029063">
    <property type="entry name" value="SAM-dependent_MTases_sf"/>
</dbReference>
<evidence type="ECO:0000256" key="2">
    <source>
        <dbReference type="ARBA" id="ARBA00022603"/>
    </source>
</evidence>
<name>X1U270_9ZZZZ</name>
<evidence type="ECO:0000313" key="5">
    <source>
        <dbReference type="EMBL" id="GAJ11648.1"/>
    </source>
</evidence>
<organism evidence="5">
    <name type="scientific">marine sediment metagenome</name>
    <dbReference type="NCBI Taxonomy" id="412755"/>
    <lineage>
        <taxon>unclassified sequences</taxon>
        <taxon>metagenomes</taxon>
        <taxon>ecological metagenomes</taxon>
    </lineage>
</organism>
<accession>X1U270</accession>
<dbReference type="GO" id="GO:0008170">
    <property type="term" value="F:N-methyltransferase activity"/>
    <property type="evidence" value="ECO:0007669"/>
    <property type="project" value="InterPro"/>
</dbReference>
<protein>
    <recommendedName>
        <fullName evidence="4">DNA methylase N-4/N-6 domain-containing protein</fullName>
    </recommendedName>
</protein>
<evidence type="ECO:0000256" key="3">
    <source>
        <dbReference type="ARBA" id="ARBA00022679"/>
    </source>
</evidence>
<dbReference type="InterPro" id="IPR002052">
    <property type="entry name" value="DNA_methylase_N6_adenine_CS"/>
</dbReference>
<feature type="non-terminal residue" evidence="5">
    <location>
        <position position="157"/>
    </location>
</feature>
<comment type="similarity">
    <text evidence="1">Belongs to the N(4)/N(6)-methyltransferase family.</text>
</comment>
<dbReference type="PROSITE" id="PS00092">
    <property type="entry name" value="N6_MTASE"/>
    <property type="match status" value="1"/>
</dbReference>
<dbReference type="GO" id="GO:0032259">
    <property type="term" value="P:methylation"/>
    <property type="evidence" value="ECO:0007669"/>
    <property type="project" value="UniProtKB-KW"/>
</dbReference>
<reference evidence="5" key="1">
    <citation type="journal article" date="2014" name="Front. Microbiol.">
        <title>High frequency of phylogenetically diverse reductive dehalogenase-homologous genes in deep subseafloor sedimentary metagenomes.</title>
        <authorList>
            <person name="Kawai M."/>
            <person name="Futagami T."/>
            <person name="Toyoda A."/>
            <person name="Takaki Y."/>
            <person name="Nishi S."/>
            <person name="Hori S."/>
            <person name="Arai W."/>
            <person name="Tsubouchi T."/>
            <person name="Morono Y."/>
            <person name="Uchiyama I."/>
            <person name="Ito T."/>
            <person name="Fujiyama A."/>
            <person name="Inagaki F."/>
            <person name="Takami H."/>
        </authorList>
    </citation>
    <scope>NUCLEOTIDE SEQUENCE</scope>
    <source>
        <strain evidence="5">Expedition CK06-06</strain>
    </source>
</reference>
<dbReference type="InterPro" id="IPR002941">
    <property type="entry name" value="DNA_methylase_N4/N6"/>
</dbReference>
<dbReference type="Pfam" id="PF01555">
    <property type="entry name" value="N6_N4_Mtase"/>
    <property type="match status" value="1"/>
</dbReference>
<dbReference type="AlphaFoldDB" id="X1U270"/>
<dbReference type="GO" id="GO:0003677">
    <property type="term" value="F:DNA binding"/>
    <property type="evidence" value="ECO:0007669"/>
    <property type="project" value="InterPro"/>
</dbReference>
<comment type="caution">
    <text evidence="5">The sequence shown here is derived from an EMBL/GenBank/DDBJ whole genome shotgun (WGS) entry which is preliminary data.</text>
</comment>
<feature type="domain" description="DNA methylase N-4/N-6" evidence="4">
    <location>
        <begin position="28"/>
        <end position="157"/>
    </location>
</feature>
<evidence type="ECO:0000256" key="1">
    <source>
        <dbReference type="ARBA" id="ARBA00006594"/>
    </source>
</evidence>
<dbReference type="Gene3D" id="3.40.50.150">
    <property type="entry name" value="Vaccinia Virus protein VP39"/>
    <property type="match status" value="1"/>
</dbReference>
<sequence length="157" mass="18133">MYDSETKNVLYYGDNLDILRRYVKDETIDLIYLDPPFNSNATYNVLFAEQNGSRAAAQIKAFEDTWQWDLQSSKYFVDIVEAGGKPSQAMQAFRQFMGDSNMLAYLAMMAPRLLELRRILKPTGSIYLHCDPTASHYLKMLMDAVFGANNFRNEITW</sequence>
<keyword evidence="3" id="KW-0808">Transferase</keyword>
<dbReference type="SUPFAM" id="SSF53335">
    <property type="entry name" value="S-adenosyl-L-methionine-dependent methyltransferases"/>
    <property type="match status" value="1"/>
</dbReference>
<dbReference type="EMBL" id="BARW01032288">
    <property type="protein sequence ID" value="GAJ11648.1"/>
    <property type="molecule type" value="Genomic_DNA"/>
</dbReference>
<evidence type="ECO:0000259" key="4">
    <source>
        <dbReference type="Pfam" id="PF01555"/>
    </source>
</evidence>
<keyword evidence="2" id="KW-0489">Methyltransferase</keyword>
<proteinExistence type="inferred from homology"/>
<gene>
    <name evidence="5" type="ORF">S12H4_51145</name>
</gene>